<dbReference type="RefSeq" id="WP_119911851.1">
    <property type="nucleotide sequence ID" value="NZ_QZCH01000025.1"/>
</dbReference>
<reference evidence="2 3" key="1">
    <citation type="submission" date="2018-09" db="EMBL/GenBank/DDBJ databases">
        <authorList>
            <person name="Wang F."/>
        </authorList>
    </citation>
    <scope>NUCLEOTIDE SEQUENCE [LARGE SCALE GENOMIC DNA]</scope>
    <source>
        <strain evidence="2 3">PLHSC7-2</strain>
    </source>
</reference>
<protein>
    <submittedName>
        <fullName evidence="2">Alpha/beta fold hydrolase</fullName>
    </submittedName>
</protein>
<dbReference type="Proteomes" id="UP000283255">
    <property type="component" value="Unassembled WGS sequence"/>
</dbReference>
<dbReference type="GO" id="GO:0016787">
    <property type="term" value="F:hydrolase activity"/>
    <property type="evidence" value="ECO:0007669"/>
    <property type="project" value="UniProtKB-KW"/>
</dbReference>
<evidence type="ECO:0000313" key="3">
    <source>
        <dbReference type="Proteomes" id="UP000283255"/>
    </source>
</evidence>
<dbReference type="AlphaFoldDB" id="A0A418YBE4"/>
<gene>
    <name evidence="2" type="ORF">D1Z90_16230</name>
</gene>
<evidence type="ECO:0000259" key="1">
    <source>
        <dbReference type="Pfam" id="PF12697"/>
    </source>
</evidence>
<dbReference type="Gene3D" id="3.40.50.1820">
    <property type="entry name" value="alpha/beta hydrolase"/>
    <property type="match status" value="1"/>
</dbReference>
<dbReference type="InterPro" id="IPR000073">
    <property type="entry name" value="AB_hydrolase_1"/>
</dbReference>
<feature type="domain" description="AB hydrolase-1" evidence="1">
    <location>
        <begin position="8"/>
        <end position="126"/>
    </location>
</feature>
<dbReference type="InterPro" id="IPR029058">
    <property type="entry name" value="AB_hydrolase_fold"/>
</dbReference>
<keyword evidence="3" id="KW-1185">Reference proteome</keyword>
<organism evidence="2 3">
    <name type="scientific">Motilimonas pumila</name>
    <dbReference type="NCBI Taxonomy" id="2303987"/>
    <lineage>
        <taxon>Bacteria</taxon>
        <taxon>Pseudomonadati</taxon>
        <taxon>Pseudomonadota</taxon>
        <taxon>Gammaproteobacteria</taxon>
        <taxon>Alteromonadales</taxon>
        <taxon>Alteromonadales genera incertae sedis</taxon>
        <taxon>Motilimonas</taxon>
    </lineage>
</organism>
<name>A0A418YBE4_9GAMM</name>
<dbReference type="OrthoDB" id="556502at2"/>
<dbReference type="EMBL" id="QZCH01000025">
    <property type="protein sequence ID" value="RJG40302.1"/>
    <property type="molecule type" value="Genomic_DNA"/>
</dbReference>
<dbReference type="PANTHER" id="PTHR37946:SF1">
    <property type="entry name" value="SLL1969 PROTEIN"/>
    <property type="match status" value="1"/>
</dbReference>
<dbReference type="PANTHER" id="PTHR37946">
    <property type="entry name" value="SLL1969 PROTEIN"/>
    <property type="match status" value="1"/>
</dbReference>
<keyword evidence="2" id="KW-0378">Hydrolase</keyword>
<reference evidence="2 3" key="2">
    <citation type="submission" date="2019-01" db="EMBL/GenBank/DDBJ databases">
        <title>Motilimonas pumilus sp. nov., isolated from the gut of sea cucumber (Apostichopus japonicus).</title>
        <authorList>
            <person name="Wang F.-Q."/>
            <person name="Ren L.-H."/>
            <person name="Lin Y.-W."/>
            <person name="Sun G.-H."/>
            <person name="Du Z.-J."/>
            <person name="Zhao J.-X."/>
            <person name="Liu X.-J."/>
            <person name="Liu L.-J."/>
        </authorList>
    </citation>
    <scope>NUCLEOTIDE SEQUENCE [LARGE SCALE GENOMIC DNA]</scope>
    <source>
        <strain evidence="2 3">PLHSC7-2</strain>
    </source>
</reference>
<comment type="caution">
    <text evidence="2">The sequence shown here is derived from an EMBL/GenBank/DDBJ whole genome shotgun (WGS) entry which is preliminary data.</text>
</comment>
<evidence type="ECO:0000313" key="2">
    <source>
        <dbReference type="EMBL" id="RJG40302.1"/>
    </source>
</evidence>
<dbReference type="Pfam" id="PF12697">
    <property type="entry name" value="Abhydrolase_6"/>
    <property type="match status" value="1"/>
</dbReference>
<proteinExistence type="predicted"/>
<accession>A0A418YBE4</accession>
<dbReference type="SUPFAM" id="SSF53474">
    <property type="entry name" value="alpha/beta-Hydrolases"/>
    <property type="match status" value="1"/>
</dbReference>
<sequence length="218" mass="24014">MTLTPAAVLIHGMGRTARSMSSLQRLLKRQGYQVHSVSYPSAQSPMANLCQDYIAPVLTPLASQGEPIFIVTHSLGGILLRHYLQHHALPKGSRAVMLAPPNHGSEVADKLKLFRPYRWFTGPVGQQLGTGPGSPLQHFKAIDIELGIIAGTRSSDPWFNHLFTGPHDGKVSVKSCRLPEMKDFAEVKAGHTFIMNHSIVQRNIISFFNKGVFNSVLR</sequence>